<sequence length="75" mass="7629">MRVPAPEQYQVLVYQAAPPVASRRPPGCCVVNGRNGQGPQAVAIRAAAAVAAASCPGSATTRTPAVPMNFRPVSA</sequence>
<evidence type="ECO:0000313" key="1">
    <source>
        <dbReference type="EMBL" id="EKV28922.1"/>
    </source>
</evidence>
<accession>K9GUN0</accession>
<dbReference type="EMBL" id="ANHY01000014">
    <property type="protein sequence ID" value="EKV28922.1"/>
    <property type="molecule type" value="Genomic_DNA"/>
</dbReference>
<comment type="caution">
    <text evidence="1">The sequence shown here is derived from an EMBL/GenBank/DDBJ whole genome shotgun (WGS) entry which is preliminary data.</text>
</comment>
<protein>
    <submittedName>
        <fullName evidence="1">Uncharacterized protein</fullName>
    </submittedName>
</protein>
<dbReference type="Proteomes" id="UP000009881">
    <property type="component" value="Unassembled WGS sequence"/>
</dbReference>
<proteinExistence type="predicted"/>
<name>K9GUN0_9PROT</name>
<evidence type="ECO:0000313" key="2">
    <source>
        <dbReference type="Proteomes" id="UP000009881"/>
    </source>
</evidence>
<dbReference type="AlphaFoldDB" id="K9GUN0"/>
<organism evidence="1 2">
    <name type="scientific">Caenispirillum salinarum AK4</name>
    <dbReference type="NCBI Taxonomy" id="1238182"/>
    <lineage>
        <taxon>Bacteria</taxon>
        <taxon>Pseudomonadati</taxon>
        <taxon>Pseudomonadota</taxon>
        <taxon>Alphaproteobacteria</taxon>
        <taxon>Rhodospirillales</taxon>
        <taxon>Novispirillaceae</taxon>
        <taxon>Caenispirillum</taxon>
    </lineage>
</organism>
<gene>
    <name evidence="1" type="ORF">C882_0686</name>
</gene>
<reference evidence="1 2" key="1">
    <citation type="journal article" date="2013" name="Genome Announc.">
        <title>Draft Genome Sequence of an Alphaproteobacterium, Caenispirillum salinarum AK4(T), Isolated from a Solar Saltern.</title>
        <authorList>
            <person name="Khatri I."/>
            <person name="Singh A."/>
            <person name="Korpole S."/>
            <person name="Pinnaka A.K."/>
            <person name="Subramanian S."/>
        </authorList>
    </citation>
    <scope>NUCLEOTIDE SEQUENCE [LARGE SCALE GENOMIC DNA]</scope>
    <source>
        <strain evidence="1 2">AK4</strain>
    </source>
</reference>
<keyword evidence="2" id="KW-1185">Reference proteome</keyword>